<sequence length="203" mass="23072">MIIFGTRTKVLANRSQSAIGNCAYCGTAQSLFAYRQVKYIHIFWIPLFPYASEIITMCTHCKKLSYQREIDPQTLQSISSGTIRKTPIGYFAGLVLIGLFVSAIVIAGISGAKKKEKYLKDPKVGDVYEVSYTKDGKTMRTLYRIANLTKDSVTFDLNDYEADSRKGLRKLREQHADSYSEKQRLSRAELEEMKSKISNIERL</sequence>
<organism evidence="2 3">
    <name type="scientific">Sphingobacterium multivorum</name>
    <dbReference type="NCBI Taxonomy" id="28454"/>
    <lineage>
        <taxon>Bacteria</taxon>
        <taxon>Pseudomonadati</taxon>
        <taxon>Bacteroidota</taxon>
        <taxon>Sphingobacteriia</taxon>
        <taxon>Sphingobacteriales</taxon>
        <taxon>Sphingobacteriaceae</taxon>
        <taxon>Sphingobacterium</taxon>
    </lineage>
</organism>
<name>A0A2X2IUS4_SPHMU</name>
<dbReference type="GeneID" id="97179109"/>
<proteinExistence type="predicted"/>
<feature type="transmembrane region" description="Helical" evidence="1">
    <location>
        <begin position="88"/>
        <end position="110"/>
    </location>
</feature>
<keyword evidence="1" id="KW-1133">Transmembrane helix</keyword>
<dbReference type="Proteomes" id="UP000251241">
    <property type="component" value="Unassembled WGS sequence"/>
</dbReference>
<protein>
    <recommendedName>
        <fullName evidence="4">Zinc-ribbon 15 domain-containing protein</fullName>
    </recommendedName>
</protein>
<evidence type="ECO:0000256" key="1">
    <source>
        <dbReference type="SAM" id="Phobius"/>
    </source>
</evidence>
<dbReference type="RefSeq" id="WP_112373683.1">
    <property type="nucleotide sequence ID" value="NZ_CP069793.1"/>
</dbReference>
<evidence type="ECO:0008006" key="4">
    <source>
        <dbReference type="Google" id="ProtNLM"/>
    </source>
</evidence>
<gene>
    <name evidence="2" type="ORF">NCTC11343_00421</name>
</gene>
<accession>A0A2X2IUS4</accession>
<reference evidence="2 3" key="1">
    <citation type="submission" date="2018-06" db="EMBL/GenBank/DDBJ databases">
        <authorList>
            <consortium name="Pathogen Informatics"/>
            <person name="Doyle S."/>
        </authorList>
    </citation>
    <scope>NUCLEOTIDE SEQUENCE [LARGE SCALE GENOMIC DNA]</scope>
    <source>
        <strain evidence="2 3">NCTC11343</strain>
    </source>
</reference>
<evidence type="ECO:0000313" key="2">
    <source>
        <dbReference type="EMBL" id="SPZ83901.1"/>
    </source>
</evidence>
<keyword evidence="1" id="KW-0472">Membrane</keyword>
<keyword evidence="1" id="KW-0812">Transmembrane</keyword>
<evidence type="ECO:0000313" key="3">
    <source>
        <dbReference type="Proteomes" id="UP000251241"/>
    </source>
</evidence>
<dbReference type="AlphaFoldDB" id="A0A2X2IUS4"/>
<dbReference type="EMBL" id="UAUU01000002">
    <property type="protein sequence ID" value="SPZ83901.1"/>
    <property type="molecule type" value="Genomic_DNA"/>
</dbReference>